<organism evidence="3 4">
    <name type="scientific">Fusarium longipes</name>
    <dbReference type="NCBI Taxonomy" id="694270"/>
    <lineage>
        <taxon>Eukaryota</taxon>
        <taxon>Fungi</taxon>
        <taxon>Dikarya</taxon>
        <taxon>Ascomycota</taxon>
        <taxon>Pezizomycotina</taxon>
        <taxon>Sordariomycetes</taxon>
        <taxon>Hypocreomycetidae</taxon>
        <taxon>Hypocreales</taxon>
        <taxon>Nectriaceae</taxon>
        <taxon>Fusarium</taxon>
    </lineage>
</organism>
<accession>A0A395T8X8</accession>
<gene>
    <name evidence="3" type="ORF">FLONG3_695</name>
</gene>
<dbReference type="AlphaFoldDB" id="A0A395T8X8"/>
<reference evidence="3 4" key="1">
    <citation type="journal article" date="2018" name="PLoS Pathog.">
        <title>Evolution of structural diversity of trichothecenes, a family of toxins produced by plant pathogenic and entomopathogenic fungi.</title>
        <authorList>
            <person name="Proctor R.H."/>
            <person name="McCormick S.P."/>
            <person name="Kim H.S."/>
            <person name="Cardoza R.E."/>
            <person name="Stanley A.M."/>
            <person name="Lindo L."/>
            <person name="Kelly A."/>
            <person name="Brown D.W."/>
            <person name="Lee T."/>
            <person name="Vaughan M.M."/>
            <person name="Alexander N.J."/>
            <person name="Busman M."/>
            <person name="Gutierrez S."/>
        </authorList>
    </citation>
    <scope>NUCLEOTIDE SEQUENCE [LARGE SCALE GENOMIC DNA]</scope>
    <source>
        <strain evidence="3 4">NRRL 20695</strain>
    </source>
</reference>
<dbReference type="STRING" id="694270.A0A395T8X8"/>
<protein>
    <submittedName>
        <fullName evidence="3">Carbohydrate-binding module family</fullName>
    </submittedName>
</protein>
<feature type="transmembrane region" description="Helical" evidence="2">
    <location>
        <begin position="646"/>
        <end position="666"/>
    </location>
</feature>
<feature type="region of interest" description="Disordered" evidence="1">
    <location>
        <begin position="136"/>
        <end position="167"/>
    </location>
</feature>
<name>A0A395T8X8_9HYPO</name>
<dbReference type="OrthoDB" id="5355526at2759"/>
<comment type="caution">
    <text evidence="3">The sequence shown here is derived from an EMBL/GenBank/DDBJ whole genome shotgun (WGS) entry which is preliminary data.</text>
</comment>
<dbReference type="Proteomes" id="UP000266234">
    <property type="component" value="Unassembled WGS sequence"/>
</dbReference>
<feature type="compositionally biased region" description="Low complexity" evidence="1">
    <location>
        <begin position="404"/>
        <end position="425"/>
    </location>
</feature>
<keyword evidence="4" id="KW-1185">Reference proteome</keyword>
<evidence type="ECO:0000256" key="2">
    <source>
        <dbReference type="SAM" id="Phobius"/>
    </source>
</evidence>
<evidence type="ECO:0000256" key="1">
    <source>
        <dbReference type="SAM" id="MobiDB-lite"/>
    </source>
</evidence>
<evidence type="ECO:0000313" key="4">
    <source>
        <dbReference type="Proteomes" id="UP000266234"/>
    </source>
</evidence>
<feature type="region of interest" description="Disordered" evidence="1">
    <location>
        <begin position="404"/>
        <end position="460"/>
    </location>
</feature>
<feature type="compositionally biased region" description="Polar residues" evidence="1">
    <location>
        <begin position="431"/>
        <end position="455"/>
    </location>
</feature>
<keyword evidence="2" id="KW-0812">Transmembrane</keyword>
<feature type="region of interest" description="Disordered" evidence="1">
    <location>
        <begin position="238"/>
        <end position="272"/>
    </location>
</feature>
<keyword evidence="2" id="KW-0472">Membrane</keyword>
<keyword evidence="2" id="KW-1133">Transmembrane helix</keyword>
<proteinExistence type="predicted"/>
<sequence length="671" mass="75420">MFSKAELIRPRLPIFVTIRPKPPVRIELLGGVRQSSFECLMLRAPAVQMIELQKRLSLELYDESRICEHGAIQVMRLLEDSPKSSQLLAMEVLRPRYLRIVPSRSIWNPVAQPNWESFSGVLNQDKAELFIPHRFLGKRSGPRDPADAKPQLENTSASDQDSKDGNLDDEEIAENMLSNLEGTNEFFVSGKPFHVYRNSLYQLMKPTPMIASTPKGITSGSDRTLALEDRSAELDVVADNHRPGQQSGVDRKTLKQKSDEAFTKTKEQTKDTANDMKHGIETTEVKFQHQKHIDDIERRTPEPRGKQIPQCSDGLASPISQNLKQTSASFTRRRVNTRMTKIYGSILTFLSSVGLREDDITPGHHRIRWKNNRGKLLYDDYIEHESGALKGLEDYLNSVAYSPTMSSTSGSGSNPTTSVSGGSSNHGWPQASASGSGDIADQNSRSTVDTGTSPFQKDLEKGNLSTSTLHVLSCMNSRKHTVILREELVTHITDDRQLFRTLQERYFEHVGKLKRHWSLRTLNAIHFMKFAYGGHRYIDVRCHSEICEPGKPCVCLPPAHLVRPKGSEYDCAPVPPKFSPPIGPRLMMDFFTNPEDIGPSSTLVLRQLPKWTSGSLHHSVGKLKKCGEYITKRTGTGQKYGGFLDLGSFLLVYYLLFFGEFCITIFKVRLG</sequence>
<evidence type="ECO:0000313" key="3">
    <source>
        <dbReference type="EMBL" id="RGP81158.1"/>
    </source>
</evidence>
<dbReference type="EMBL" id="PXOG01000014">
    <property type="protein sequence ID" value="RGP81158.1"/>
    <property type="molecule type" value="Genomic_DNA"/>
</dbReference>
<feature type="compositionally biased region" description="Basic and acidic residues" evidence="1">
    <location>
        <begin position="249"/>
        <end position="272"/>
    </location>
</feature>